<proteinExistence type="predicted"/>
<protein>
    <submittedName>
        <fullName evidence="2">Uncharacterized protein</fullName>
    </submittedName>
</protein>
<dbReference type="EMBL" id="PDCK01000043">
    <property type="protein sequence ID" value="PRQ34255.1"/>
    <property type="molecule type" value="Genomic_DNA"/>
</dbReference>
<evidence type="ECO:0000256" key="1">
    <source>
        <dbReference type="SAM" id="MobiDB-lite"/>
    </source>
</evidence>
<feature type="region of interest" description="Disordered" evidence="1">
    <location>
        <begin position="17"/>
        <end position="42"/>
    </location>
</feature>
<dbReference type="Proteomes" id="UP000238479">
    <property type="component" value="Chromosome 5"/>
</dbReference>
<name>A0A2P6QJ93_ROSCH</name>
<reference evidence="2 3" key="1">
    <citation type="journal article" date="2018" name="Nat. Genet.">
        <title>The Rosa genome provides new insights in the design of modern roses.</title>
        <authorList>
            <person name="Bendahmane M."/>
        </authorList>
    </citation>
    <scope>NUCLEOTIDE SEQUENCE [LARGE SCALE GENOMIC DNA]</scope>
    <source>
        <strain evidence="3">cv. Old Blush</strain>
    </source>
</reference>
<comment type="caution">
    <text evidence="2">The sequence shown here is derived from an EMBL/GenBank/DDBJ whole genome shotgun (WGS) entry which is preliminary data.</text>
</comment>
<evidence type="ECO:0000313" key="2">
    <source>
        <dbReference type="EMBL" id="PRQ34255.1"/>
    </source>
</evidence>
<evidence type="ECO:0000313" key="3">
    <source>
        <dbReference type="Proteomes" id="UP000238479"/>
    </source>
</evidence>
<dbReference type="Gramene" id="PRQ34255">
    <property type="protein sequence ID" value="PRQ34255"/>
    <property type="gene ID" value="RchiOBHm_Chr5g0066801"/>
</dbReference>
<sequence length="42" mass="4268">MVPATPLSLSLSVSLSLSSTPKDDEEAPVRAPATLTSLSPSN</sequence>
<organism evidence="2 3">
    <name type="scientific">Rosa chinensis</name>
    <name type="common">China rose</name>
    <dbReference type="NCBI Taxonomy" id="74649"/>
    <lineage>
        <taxon>Eukaryota</taxon>
        <taxon>Viridiplantae</taxon>
        <taxon>Streptophyta</taxon>
        <taxon>Embryophyta</taxon>
        <taxon>Tracheophyta</taxon>
        <taxon>Spermatophyta</taxon>
        <taxon>Magnoliopsida</taxon>
        <taxon>eudicotyledons</taxon>
        <taxon>Gunneridae</taxon>
        <taxon>Pentapetalae</taxon>
        <taxon>rosids</taxon>
        <taxon>fabids</taxon>
        <taxon>Rosales</taxon>
        <taxon>Rosaceae</taxon>
        <taxon>Rosoideae</taxon>
        <taxon>Rosoideae incertae sedis</taxon>
        <taxon>Rosa</taxon>
    </lineage>
</organism>
<gene>
    <name evidence="2" type="ORF">RchiOBHm_Chr5g0066801</name>
</gene>
<accession>A0A2P6QJ93</accession>
<keyword evidence="3" id="KW-1185">Reference proteome</keyword>
<dbReference type="AlphaFoldDB" id="A0A2P6QJ93"/>